<dbReference type="Pfam" id="PF01743">
    <property type="entry name" value="PolyA_pol"/>
    <property type="match status" value="1"/>
</dbReference>
<evidence type="ECO:0000256" key="2">
    <source>
        <dbReference type="ARBA" id="ARBA00022679"/>
    </source>
</evidence>
<evidence type="ECO:0000313" key="11">
    <source>
        <dbReference type="EMBL" id="OUD09678.1"/>
    </source>
</evidence>
<dbReference type="InterPro" id="IPR043519">
    <property type="entry name" value="NT_sf"/>
</dbReference>
<dbReference type="SUPFAM" id="SSF81301">
    <property type="entry name" value="Nucleotidyltransferase"/>
    <property type="match status" value="1"/>
</dbReference>
<dbReference type="GO" id="GO:0008033">
    <property type="term" value="P:tRNA processing"/>
    <property type="evidence" value="ECO:0007669"/>
    <property type="project" value="UniProtKB-KW"/>
</dbReference>
<keyword evidence="3" id="KW-0819">tRNA processing</keyword>
<sequence length="378" mass="40858">MRLTADWLTSAASQAVCGALADGGYQAYFVGGCVRNALIDAPVSDLDICTDARPEQTLKQAELAGLKAIPTGIDHGTITIIADGIPYEVTTFRRDVETDGRHAKVAFSDTLEEDAERRDFTMNALYCDASGQVIDPVGGLPDLKRRHVRFIGDPDARIQEDYLRILRFFRFTAWYGDDALGIDADGLSACAMHSDGLSQISAERIGAEMRKLLSAPDPSVAVASMQASGVLSAVLPGASAAALPILVHIELDEAAKPIRRLAVMGGEDVAGRLRFSNAERKEYDAIRAGLETDLAELGYRFKETCIDTYLVRQALMGQPVVQSEIDLIKQSSRQEFPVRAADLMPAYSGAALGAKLKELEQKWINSGFSLSKSQLSDG</sequence>
<dbReference type="InterPro" id="IPR032828">
    <property type="entry name" value="PolyA_RNA-bd"/>
</dbReference>
<dbReference type="GO" id="GO:0000049">
    <property type="term" value="F:tRNA binding"/>
    <property type="evidence" value="ECO:0007669"/>
    <property type="project" value="TreeGrafter"/>
</dbReference>
<dbReference type="PANTHER" id="PTHR46173">
    <property type="entry name" value="CCA TRNA NUCLEOTIDYLTRANSFERASE 1, MITOCHONDRIAL"/>
    <property type="match status" value="1"/>
</dbReference>
<evidence type="ECO:0000259" key="9">
    <source>
        <dbReference type="Pfam" id="PF01743"/>
    </source>
</evidence>
<name>A0A251WZX4_9RHOB</name>
<feature type="domain" description="Poly A polymerase head" evidence="9">
    <location>
        <begin position="27"/>
        <end position="149"/>
    </location>
</feature>
<evidence type="ECO:0000256" key="8">
    <source>
        <dbReference type="RuleBase" id="RU003953"/>
    </source>
</evidence>
<feature type="domain" description="tRNA nucleotidyltransferase/poly(A) polymerase RNA and SrmB- binding" evidence="10">
    <location>
        <begin position="182"/>
        <end position="240"/>
    </location>
</feature>
<keyword evidence="5" id="KW-0479">Metal-binding</keyword>
<evidence type="ECO:0000256" key="3">
    <source>
        <dbReference type="ARBA" id="ARBA00022694"/>
    </source>
</evidence>
<dbReference type="Gene3D" id="1.10.3090.10">
    <property type="entry name" value="cca-adding enzyme, domain 2"/>
    <property type="match status" value="1"/>
</dbReference>
<dbReference type="InterPro" id="IPR050264">
    <property type="entry name" value="Bact_CCA-adding_enz_type3_sf"/>
</dbReference>
<comment type="caution">
    <text evidence="11">The sequence shown here is derived from an EMBL/GenBank/DDBJ whole genome shotgun (WGS) entry which is preliminary data.</text>
</comment>
<dbReference type="GO" id="GO:0046872">
    <property type="term" value="F:metal ion binding"/>
    <property type="evidence" value="ECO:0007669"/>
    <property type="project" value="UniProtKB-KW"/>
</dbReference>
<dbReference type="SUPFAM" id="SSF81891">
    <property type="entry name" value="Poly A polymerase C-terminal region-like"/>
    <property type="match status" value="1"/>
</dbReference>
<keyword evidence="2 8" id="KW-0808">Transferase</keyword>
<proteinExistence type="inferred from homology"/>
<organism evidence="11 12">
    <name type="scientific">Marivivens niveibacter</name>
    <dbReference type="NCBI Taxonomy" id="1930667"/>
    <lineage>
        <taxon>Bacteria</taxon>
        <taxon>Pseudomonadati</taxon>
        <taxon>Pseudomonadota</taxon>
        <taxon>Alphaproteobacteria</taxon>
        <taxon>Rhodobacterales</taxon>
        <taxon>Paracoccaceae</taxon>
        <taxon>Marivivens group</taxon>
        <taxon>Marivivens</taxon>
    </lineage>
</organism>
<dbReference type="PROSITE" id="PS51257">
    <property type="entry name" value="PROKAR_LIPOPROTEIN"/>
    <property type="match status" value="1"/>
</dbReference>
<dbReference type="GO" id="GO:0016779">
    <property type="term" value="F:nucleotidyltransferase activity"/>
    <property type="evidence" value="ECO:0007669"/>
    <property type="project" value="UniProtKB-KW"/>
</dbReference>
<comment type="similarity">
    <text evidence="8">Belongs to the tRNA nucleotidyltransferase/poly(A) polymerase family.</text>
</comment>
<dbReference type="Pfam" id="PF12627">
    <property type="entry name" value="PolyA_pol_RNAbd"/>
    <property type="match status" value="1"/>
</dbReference>
<evidence type="ECO:0000256" key="5">
    <source>
        <dbReference type="ARBA" id="ARBA00022723"/>
    </source>
</evidence>
<dbReference type="CDD" id="cd05398">
    <property type="entry name" value="NT_ClassII-CCAase"/>
    <property type="match status" value="1"/>
</dbReference>
<evidence type="ECO:0000256" key="7">
    <source>
        <dbReference type="ARBA" id="ARBA00022842"/>
    </source>
</evidence>
<keyword evidence="12" id="KW-1185">Reference proteome</keyword>
<dbReference type="Proteomes" id="UP000194664">
    <property type="component" value="Unassembled WGS sequence"/>
</dbReference>
<keyword evidence="8" id="KW-0694">RNA-binding</keyword>
<reference evidence="11 12" key="1">
    <citation type="submission" date="2016-12" db="EMBL/GenBank/DDBJ databases">
        <title>The draft genome sequence of HSLHS2.</title>
        <authorList>
            <person name="Hu D."/>
            <person name="Wang L."/>
            <person name="Shao Z."/>
        </authorList>
    </citation>
    <scope>NUCLEOTIDE SEQUENCE [LARGE SCALE GENOMIC DNA]</scope>
    <source>
        <strain evidence="11">MCCC 1A06712</strain>
    </source>
</reference>
<keyword evidence="7" id="KW-0460">Magnesium</keyword>
<keyword evidence="6" id="KW-0547">Nucleotide-binding</keyword>
<dbReference type="OrthoDB" id="9805698at2"/>
<dbReference type="Gene3D" id="3.30.460.10">
    <property type="entry name" value="Beta Polymerase, domain 2"/>
    <property type="match status" value="1"/>
</dbReference>
<evidence type="ECO:0000256" key="1">
    <source>
        <dbReference type="ARBA" id="ARBA00001946"/>
    </source>
</evidence>
<accession>A0A251WZX4</accession>
<comment type="cofactor">
    <cofactor evidence="1">
        <name>Mg(2+)</name>
        <dbReference type="ChEBI" id="CHEBI:18420"/>
    </cofactor>
</comment>
<dbReference type="RefSeq" id="WP_086451013.1">
    <property type="nucleotide sequence ID" value="NZ_MSPP01000002.1"/>
</dbReference>
<evidence type="ECO:0000256" key="6">
    <source>
        <dbReference type="ARBA" id="ARBA00022741"/>
    </source>
</evidence>
<evidence type="ECO:0000259" key="10">
    <source>
        <dbReference type="Pfam" id="PF12627"/>
    </source>
</evidence>
<dbReference type="AlphaFoldDB" id="A0A251WZX4"/>
<evidence type="ECO:0000256" key="4">
    <source>
        <dbReference type="ARBA" id="ARBA00022695"/>
    </source>
</evidence>
<dbReference type="EMBL" id="MSPP01000002">
    <property type="protein sequence ID" value="OUD09678.1"/>
    <property type="molecule type" value="Genomic_DNA"/>
</dbReference>
<dbReference type="GO" id="GO:0000166">
    <property type="term" value="F:nucleotide binding"/>
    <property type="evidence" value="ECO:0007669"/>
    <property type="project" value="UniProtKB-KW"/>
</dbReference>
<gene>
    <name evidence="11" type="ORF">BVC71_07535</name>
</gene>
<evidence type="ECO:0000313" key="12">
    <source>
        <dbReference type="Proteomes" id="UP000194664"/>
    </source>
</evidence>
<keyword evidence="4" id="KW-0548">Nucleotidyltransferase</keyword>
<dbReference type="InterPro" id="IPR002646">
    <property type="entry name" value="PolA_pol_head_dom"/>
</dbReference>
<dbReference type="PANTHER" id="PTHR46173:SF1">
    <property type="entry name" value="CCA TRNA NUCLEOTIDYLTRANSFERASE 1, MITOCHONDRIAL"/>
    <property type="match status" value="1"/>
</dbReference>
<protein>
    <submittedName>
        <fullName evidence="11">CCA tRNA nucleotidyltransferase</fullName>
    </submittedName>
</protein>